<feature type="coiled-coil region" evidence="1">
    <location>
        <begin position="26"/>
        <end position="74"/>
    </location>
</feature>
<evidence type="ECO:0000256" key="1">
    <source>
        <dbReference type="SAM" id="Coils"/>
    </source>
</evidence>
<organism evidence="2 3">
    <name type="scientific">Phaeomoniella chlamydospora</name>
    <name type="common">Phaeoacremonium chlamydosporum</name>
    <dbReference type="NCBI Taxonomy" id="158046"/>
    <lineage>
        <taxon>Eukaryota</taxon>
        <taxon>Fungi</taxon>
        <taxon>Dikarya</taxon>
        <taxon>Ascomycota</taxon>
        <taxon>Pezizomycotina</taxon>
        <taxon>Eurotiomycetes</taxon>
        <taxon>Chaetothyriomycetidae</taxon>
        <taxon>Phaeomoniellales</taxon>
        <taxon>Phaeomoniellaceae</taxon>
        <taxon>Phaeomoniella</taxon>
    </lineage>
</organism>
<sequence length="124" mass="12786">MRRLPALPVEVTEALDEAAEVALDASEEVVVEAAAAEDEAAAAEDEADDTTDEIEFATELAAELAELAAELNADVIEPATPDAEEDVGKSVKAVAVEAAVAVDGHDAAVGRFETPAPPQRLSAY</sequence>
<gene>
    <name evidence="2" type="ORF">UCRPC4_g00175</name>
</gene>
<reference evidence="2 3" key="2">
    <citation type="submission" date="2015-05" db="EMBL/GenBank/DDBJ databases">
        <authorList>
            <person name="Morales-Cruz A."/>
            <person name="Amrine K.C."/>
            <person name="Cantu D."/>
        </authorList>
    </citation>
    <scope>NUCLEOTIDE SEQUENCE [LARGE SCALE GENOMIC DNA]</scope>
    <source>
        <strain evidence="2">UCRPC4</strain>
    </source>
</reference>
<dbReference type="EMBL" id="LCWF01000005">
    <property type="protein sequence ID" value="KKY29143.1"/>
    <property type="molecule type" value="Genomic_DNA"/>
</dbReference>
<proteinExistence type="predicted"/>
<accession>A0A0G2H1D1</accession>
<comment type="caution">
    <text evidence="2">The sequence shown here is derived from an EMBL/GenBank/DDBJ whole genome shotgun (WGS) entry which is preliminary data.</text>
</comment>
<reference evidence="2 3" key="1">
    <citation type="submission" date="2015-05" db="EMBL/GenBank/DDBJ databases">
        <title>Distinctive expansion of gene families associated with plant cell wall degradation and secondary metabolism in the genomes of grapevine trunk pathogens.</title>
        <authorList>
            <person name="Lawrence D.P."/>
            <person name="Travadon R."/>
            <person name="Rolshausen P.E."/>
            <person name="Baumgartner K."/>
        </authorList>
    </citation>
    <scope>NUCLEOTIDE SEQUENCE [LARGE SCALE GENOMIC DNA]</scope>
    <source>
        <strain evidence="2">UCRPC4</strain>
    </source>
</reference>
<name>A0A0G2H1D1_PHACM</name>
<evidence type="ECO:0000313" key="2">
    <source>
        <dbReference type="EMBL" id="KKY29143.1"/>
    </source>
</evidence>
<keyword evidence="3" id="KW-1185">Reference proteome</keyword>
<dbReference type="Proteomes" id="UP000053317">
    <property type="component" value="Unassembled WGS sequence"/>
</dbReference>
<keyword evidence="1" id="KW-0175">Coiled coil</keyword>
<dbReference type="AlphaFoldDB" id="A0A0G2H1D1"/>
<evidence type="ECO:0000313" key="3">
    <source>
        <dbReference type="Proteomes" id="UP000053317"/>
    </source>
</evidence>
<protein>
    <submittedName>
        <fullName evidence="2">Uncharacterized protein</fullName>
    </submittedName>
</protein>